<dbReference type="OMA" id="MEHFDED"/>
<evidence type="ECO:0000313" key="5">
    <source>
        <dbReference type="Proteomes" id="UP000019132"/>
    </source>
</evidence>
<feature type="domain" description="EF-hand" evidence="3">
    <location>
        <begin position="127"/>
        <end position="162"/>
    </location>
</feature>
<evidence type="ECO:0000259" key="3">
    <source>
        <dbReference type="PROSITE" id="PS50222"/>
    </source>
</evidence>
<dbReference type="eggNOG" id="ENOG502S5M0">
    <property type="taxonomic scope" value="Eukaryota"/>
</dbReference>
<evidence type="ECO:0000256" key="1">
    <source>
        <dbReference type="ARBA" id="ARBA00022837"/>
    </source>
</evidence>
<feature type="compositionally biased region" description="Basic and acidic residues" evidence="2">
    <location>
        <begin position="1"/>
        <end position="20"/>
    </location>
</feature>
<protein>
    <recommendedName>
        <fullName evidence="3">EF-hand domain-containing protein</fullName>
    </recommendedName>
</protein>
<accession>K3WID8</accession>
<reference evidence="4" key="3">
    <citation type="submission" date="2015-02" db="UniProtKB">
        <authorList>
            <consortium name="EnsemblProtists"/>
        </authorList>
    </citation>
    <scope>IDENTIFICATION</scope>
    <source>
        <strain evidence="4">DAOM BR144</strain>
    </source>
</reference>
<dbReference type="InParanoid" id="K3WID8"/>
<proteinExistence type="predicted"/>
<reference evidence="5" key="1">
    <citation type="journal article" date="2010" name="Genome Biol.">
        <title>Genome sequence of the necrotrophic plant pathogen Pythium ultimum reveals original pathogenicity mechanisms and effector repertoire.</title>
        <authorList>
            <person name="Levesque C.A."/>
            <person name="Brouwer H."/>
            <person name="Cano L."/>
            <person name="Hamilton J.P."/>
            <person name="Holt C."/>
            <person name="Huitema E."/>
            <person name="Raffaele S."/>
            <person name="Robideau G.P."/>
            <person name="Thines M."/>
            <person name="Win J."/>
            <person name="Zerillo M.M."/>
            <person name="Beakes G.W."/>
            <person name="Boore J.L."/>
            <person name="Busam D."/>
            <person name="Dumas B."/>
            <person name="Ferriera S."/>
            <person name="Fuerstenberg S.I."/>
            <person name="Gachon C.M."/>
            <person name="Gaulin E."/>
            <person name="Govers F."/>
            <person name="Grenville-Briggs L."/>
            <person name="Horner N."/>
            <person name="Hostetler J."/>
            <person name="Jiang R.H."/>
            <person name="Johnson J."/>
            <person name="Krajaejun T."/>
            <person name="Lin H."/>
            <person name="Meijer H.J."/>
            <person name="Moore B."/>
            <person name="Morris P."/>
            <person name="Phuntmart V."/>
            <person name="Puiu D."/>
            <person name="Shetty J."/>
            <person name="Stajich J.E."/>
            <person name="Tripathy S."/>
            <person name="Wawra S."/>
            <person name="van West P."/>
            <person name="Whitty B.R."/>
            <person name="Coutinho P.M."/>
            <person name="Henrissat B."/>
            <person name="Martin F."/>
            <person name="Thomas P.D."/>
            <person name="Tyler B.M."/>
            <person name="De Vries R.P."/>
            <person name="Kamoun S."/>
            <person name="Yandell M."/>
            <person name="Tisserat N."/>
            <person name="Buell C.R."/>
        </authorList>
    </citation>
    <scope>NUCLEOTIDE SEQUENCE</scope>
    <source>
        <strain evidence="5">DAOM:BR144</strain>
    </source>
</reference>
<feature type="region of interest" description="Disordered" evidence="2">
    <location>
        <begin position="1"/>
        <end position="28"/>
    </location>
</feature>
<dbReference type="Gene3D" id="1.10.238.10">
    <property type="entry name" value="EF-hand"/>
    <property type="match status" value="1"/>
</dbReference>
<dbReference type="PROSITE" id="PS50222">
    <property type="entry name" value="EF_HAND_2"/>
    <property type="match status" value="1"/>
</dbReference>
<dbReference type="InterPro" id="IPR018247">
    <property type="entry name" value="EF_Hand_1_Ca_BS"/>
</dbReference>
<dbReference type="VEuPathDB" id="FungiDB:PYU1_G004719"/>
<evidence type="ECO:0000256" key="2">
    <source>
        <dbReference type="SAM" id="MobiDB-lite"/>
    </source>
</evidence>
<dbReference type="EMBL" id="GL376631">
    <property type="status" value="NOT_ANNOTATED_CDS"/>
    <property type="molecule type" value="Genomic_DNA"/>
</dbReference>
<dbReference type="InterPro" id="IPR002048">
    <property type="entry name" value="EF_hand_dom"/>
</dbReference>
<sequence length="296" mass="34264">MSIPKRGDEGSGVESDKEGSTSEENIDENEPATGVHYEIFVHTRRCEEVCYGLGITLKHIRKMKKKYDDNDMYCTGEITQAEFFYMINEEERPISKGIFKFGGIERNQKYISFDEYLLCVVQFASLTKPELFQYVFDLYDEDQSGTLDEHEFTHMNKELQSKQFCYPKNVETAIRMLGGADGGCHCTATEDGLVDLAQFMRFAKNFPVAFYPIVNMQKNVRAATMGESFWSQVVARRLKIQDLVTYMRRNYGAAPEMTLRERVSSIFFDDVFDIRKRAGELYALKLKQRKKLGWAE</sequence>
<dbReference type="EnsemblProtists" id="PYU1_T004730">
    <property type="protein sequence ID" value="PYU1_T004730"/>
    <property type="gene ID" value="PYU1_G004719"/>
</dbReference>
<keyword evidence="1" id="KW-0106">Calcium</keyword>
<keyword evidence="5" id="KW-1185">Reference proteome</keyword>
<name>K3WID8_GLOUD</name>
<organism evidence="4 5">
    <name type="scientific">Globisporangium ultimum (strain ATCC 200006 / CBS 805.95 / DAOM BR144)</name>
    <name type="common">Pythium ultimum</name>
    <dbReference type="NCBI Taxonomy" id="431595"/>
    <lineage>
        <taxon>Eukaryota</taxon>
        <taxon>Sar</taxon>
        <taxon>Stramenopiles</taxon>
        <taxon>Oomycota</taxon>
        <taxon>Peronosporomycetes</taxon>
        <taxon>Pythiales</taxon>
        <taxon>Pythiaceae</taxon>
        <taxon>Globisporangium</taxon>
    </lineage>
</organism>
<dbReference type="Proteomes" id="UP000019132">
    <property type="component" value="Unassembled WGS sequence"/>
</dbReference>
<dbReference type="PROSITE" id="PS00018">
    <property type="entry name" value="EF_HAND_1"/>
    <property type="match status" value="1"/>
</dbReference>
<dbReference type="HOGENOM" id="CLU_046796_0_0_1"/>
<dbReference type="AlphaFoldDB" id="K3WID8"/>
<dbReference type="GO" id="GO:0005509">
    <property type="term" value="F:calcium ion binding"/>
    <property type="evidence" value="ECO:0007669"/>
    <property type="project" value="InterPro"/>
</dbReference>
<dbReference type="SUPFAM" id="SSF47473">
    <property type="entry name" value="EF-hand"/>
    <property type="match status" value="1"/>
</dbReference>
<reference evidence="5" key="2">
    <citation type="submission" date="2010-04" db="EMBL/GenBank/DDBJ databases">
        <authorList>
            <person name="Buell R."/>
            <person name="Hamilton J."/>
            <person name="Hostetler J."/>
        </authorList>
    </citation>
    <scope>NUCLEOTIDE SEQUENCE [LARGE SCALE GENOMIC DNA]</scope>
    <source>
        <strain evidence="5">DAOM:BR144</strain>
    </source>
</reference>
<evidence type="ECO:0000313" key="4">
    <source>
        <dbReference type="EnsemblProtists" id="PYU1_T004730"/>
    </source>
</evidence>
<dbReference type="InterPro" id="IPR011992">
    <property type="entry name" value="EF-hand-dom_pair"/>
</dbReference>